<organism evidence="1 2">
    <name type="scientific">Athelia psychrophila</name>
    <dbReference type="NCBI Taxonomy" id="1759441"/>
    <lineage>
        <taxon>Eukaryota</taxon>
        <taxon>Fungi</taxon>
        <taxon>Dikarya</taxon>
        <taxon>Basidiomycota</taxon>
        <taxon>Agaricomycotina</taxon>
        <taxon>Agaricomycetes</taxon>
        <taxon>Agaricomycetidae</taxon>
        <taxon>Atheliales</taxon>
        <taxon>Atheliaceae</taxon>
        <taxon>Athelia</taxon>
    </lineage>
</organism>
<name>A0A166N7V7_9AGAM</name>
<gene>
    <name evidence="1" type="ORF">FIBSPDRAFT_1041862</name>
</gene>
<dbReference type="EMBL" id="KV417524">
    <property type="protein sequence ID" value="KZP24734.1"/>
    <property type="molecule type" value="Genomic_DNA"/>
</dbReference>
<evidence type="ECO:0000313" key="1">
    <source>
        <dbReference type="EMBL" id="KZP24734.1"/>
    </source>
</evidence>
<dbReference type="AlphaFoldDB" id="A0A166N7V7"/>
<keyword evidence="2" id="KW-1185">Reference proteome</keyword>
<reference evidence="1 2" key="1">
    <citation type="journal article" date="2016" name="Mol. Biol. Evol.">
        <title>Comparative Genomics of Early-Diverging Mushroom-Forming Fungi Provides Insights into the Origins of Lignocellulose Decay Capabilities.</title>
        <authorList>
            <person name="Nagy L.G."/>
            <person name="Riley R."/>
            <person name="Tritt A."/>
            <person name="Adam C."/>
            <person name="Daum C."/>
            <person name="Floudas D."/>
            <person name="Sun H."/>
            <person name="Yadav J.S."/>
            <person name="Pangilinan J."/>
            <person name="Larsson K.H."/>
            <person name="Matsuura K."/>
            <person name="Barry K."/>
            <person name="Labutti K."/>
            <person name="Kuo R."/>
            <person name="Ohm R.A."/>
            <person name="Bhattacharya S.S."/>
            <person name="Shirouzu T."/>
            <person name="Yoshinaga Y."/>
            <person name="Martin F.M."/>
            <person name="Grigoriev I.V."/>
            <person name="Hibbett D.S."/>
        </authorList>
    </citation>
    <scope>NUCLEOTIDE SEQUENCE [LARGE SCALE GENOMIC DNA]</scope>
    <source>
        <strain evidence="1 2">CBS 109695</strain>
    </source>
</reference>
<proteinExistence type="predicted"/>
<sequence>MRRGVQHNHVRRPRASVSTQLTRSNNQFLQARASYKPSLLWTTSPPIRRLLACTLLGGLQQLSGSAGIRCWATQGLPHAVQADACICSGLPRIIGFVTLAAMVPVMFLDDRTVQLIA</sequence>
<protein>
    <submittedName>
        <fullName evidence="1">Uncharacterized protein</fullName>
    </submittedName>
</protein>
<evidence type="ECO:0000313" key="2">
    <source>
        <dbReference type="Proteomes" id="UP000076532"/>
    </source>
</evidence>
<accession>A0A166N7V7</accession>
<dbReference type="Proteomes" id="UP000076532">
    <property type="component" value="Unassembled WGS sequence"/>
</dbReference>